<organism evidence="22">
    <name type="scientific">mine drainage metagenome</name>
    <dbReference type="NCBI Taxonomy" id="410659"/>
    <lineage>
        <taxon>unclassified sequences</taxon>
        <taxon>metagenomes</taxon>
        <taxon>ecological metagenomes</taxon>
    </lineage>
</organism>
<dbReference type="GO" id="GO:0005764">
    <property type="term" value="C:lysosome"/>
    <property type="evidence" value="ECO:0007669"/>
    <property type="project" value="UniProtKB-SubCell"/>
</dbReference>
<evidence type="ECO:0000256" key="6">
    <source>
        <dbReference type="ARBA" id="ARBA00022525"/>
    </source>
</evidence>
<evidence type="ECO:0000256" key="1">
    <source>
        <dbReference type="ARBA" id="ARBA00004240"/>
    </source>
</evidence>
<dbReference type="GO" id="GO:0070573">
    <property type="term" value="F:metallodipeptidase activity"/>
    <property type="evidence" value="ECO:0007669"/>
    <property type="project" value="InterPro"/>
</dbReference>
<evidence type="ECO:0000256" key="16">
    <source>
        <dbReference type="ARBA" id="ARBA00023145"/>
    </source>
</evidence>
<keyword evidence="14" id="KW-0333">Golgi apparatus</keyword>
<dbReference type="InterPro" id="IPR039866">
    <property type="entry name" value="CPQ"/>
</dbReference>
<dbReference type="Gene3D" id="3.40.630.10">
    <property type="entry name" value="Zn peptidases"/>
    <property type="match status" value="3"/>
</dbReference>
<evidence type="ECO:0000256" key="4">
    <source>
        <dbReference type="ARBA" id="ARBA00004613"/>
    </source>
</evidence>
<dbReference type="AlphaFoldDB" id="E6PZ45"/>
<evidence type="ECO:0000256" key="9">
    <source>
        <dbReference type="ARBA" id="ARBA00022723"/>
    </source>
</evidence>
<keyword evidence="8" id="KW-0645">Protease</keyword>
<keyword evidence="11" id="KW-0378">Hydrolase</keyword>
<keyword evidence="13" id="KW-0862">Zinc</keyword>
<evidence type="ECO:0000256" key="8">
    <source>
        <dbReference type="ARBA" id="ARBA00022670"/>
    </source>
</evidence>
<evidence type="ECO:0000256" key="12">
    <source>
        <dbReference type="ARBA" id="ARBA00022824"/>
    </source>
</evidence>
<dbReference type="PANTHER" id="PTHR12053">
    <property type="entry name" value="PROTEASE FAMILY M28 PLASMA GLUTAMATE CARBOXYPEPTIDASE-RELATED"/>
    <property type="match status" value="1"/>
</dbReference>
<comment type="caution">
    <text evidence="22">The sequence shown here is derived from an EMBL/GenBank/DDBJ whole genome shotgun (WGS) entry which is preliminary data.</text>
</comment>
<evidence type="ECO:0000313" key="22">
    <source>
        <dbReference type="EMBL" id="CBI00204.1"/>
    </source>
</evidence>
<keyword evidence="7" id="KW-0121">Carboxypeptidase</keyword>
<keyword evidence="9" id="KW-0479">Metal-binding</keyword>
<dbReference type="EMBL" id="CABN01000105">
    <property type="protein sequence ID" value="CBI00204.1"/>
    <property type="molecule type" value="Genomic_DNA"/>
</dbReference>
<keyword evidence="15" id="KW-0482">Metalloprotease</keyword>
<proteinExistence type="predicted"/>
<dbReference type="GO" id="GO:0004180">
    <property type="term" value="F:carboxypeptidase activity"/>
    <property type="evidence" value="ECO:0007669"/>
    <property type="project" value="UniProtKB-KW"/>
</dbReference>
<evidence type="ECO:0000256" key="11">
    <source>
        <dbReference type="ARBA" id="ARBA00022801"/>
    </source>
</evidence>
<dbReference type="InterPro" id="IPR007484">
    <property type="entry name" value="Peptidase_M28"/>
</dbReference>
<comment type="subunit">
    <text evidence="19">Homodimer. The monomeric form is inactive while the homodimer is active.</text>
</comment>
<evidence type="ECO:0000256" key="18">
    <source>
        <dbReference type="ARBA" id="ARBA00023228"/>
    </source>
</evidence>
<dbReference type="Gene3D" id="3.50.30.30">
    <property type="match status" value="2"/>
</dbReference>
<dbReference type="GO" id="GO:0005794">
    <property type="term" value="C:Golgi apparatus"/>
    <property type="evidence" value="ECO:0007669"/>
    <property type="project" value="UniProtKB-SubCell"/>
</dbReference>
<dbReference type="GO" id="GO:0006508">
    <property type="term" value="P:proteolysis"/>
    <property type="evidence" value="ECO:0007669"/>
    <property type="project" value="UniProtKB-KW"/>
</dbReference>
<evidence type="ECO:0000259" key="21">
    <source>
        <dbReference type="Pfam" id="PF04389"/>
    </source>
</evidence>
<keyword evidence="18" id="KW-0458">Lysosome</keyword>
<evidence type="ECO:0000256" key="17">
    <source>
        <dbReference type="ARBA" id="ARBA00023180"/>
    </source>
</evidence>
<protein>
    <recommendedName>
        <fullName evidence="5">Carboxypeptidase Q</fullName>
    </recommendedName>
    <alternativeName>
        <fullName evidence="20">Plasma glutamate carboxypeptidase</fullName>
    </alternativeName>
</protein>
<dbReference type="SUPFAM" id="SSF53187">
    <property type="entry name" value="Zn-dependent exopeptidases"/>
    <property type="match status" value="1"/>
</dbReference>
<evidence type="ECO:0000256" key="19">
    <source>
        <dbReference type="ARBA" id="ARBA00025833"/>
    </source>
</evidence>
<dbReference type="PANTHER" id="PTHR12053:SF3">
    <property type="entry name" value="CARBOXYPEPTIDASE Q"/>
    <property type="match status" value="1"/>
</dbReference>
<evidence type="ECO:0000256" key="2">
    <source>
        <dbReference type="ARBA" id="ARBA00004371"/>
    </source>
</evidence>
<keyword evidence="17" id="KW-0325">Glycoprotein</keyword>
<evidence type="ECO:0000256" key="15">
    <source>
        <dbReference type="ARBA" id="ARBA00023049"/>
    </source>
</evidence>
<evidence type="ECO:0000256" key="7">
    <source>
        <dbReference type="ARBA" id="ARBA00022645"/>
    </source>
</evidence>
<dbReference type="GO" id="GO:0005783">
    <property type="term" value="C:endoplasmic reticulum"/>
    <property type="evidence" value="ECO:0007669"/>
    <property type="project" value="UniProtKB-SubCell"/>
</dbReference>
<keyword evidence="16" id="KW-0865">Zymogen</keyword>
<keyword evidence="10" id="KW-0732">Signal</keyword>
<dbReference type="Pfam" id="PF04389">
    <property type="entry name" value="Peptidase_M28"/>
    <property type="match status" value="1"/>
</dbReference>
<evidence type="ECO:0000256" key="10">
    <source>
        <dbReference type="ARBA" id="ARBA00022729"/>
    </source>
</evidence>
<name>E6PZ45_9ZZZZ</name>
<evidence type="ECO:0000256" key="20">
    <source>
        <dbReference type="ARBA" id="ARBA00033328"/>
    </source>
</evidence>
<sequence length="597" mass="65245">MGNTRTRSRAWMSALLLVSLPLAAQDTRQKSTPVARVSQPATVAIPQTEQSTTENIDLDMYQRIMDEGFNHSHIMGYASALADDIGPRLTGSPNMAKANKWTRDQFAAMGCVNAHLESWGEFGMGWQQLNTWVRMVSPDTAVFIAQATPWSPSTNGPVTGDAVWVNIQDETDFAQYKGKLAGKIVLFGPVRAVPPVDEPLFTRFSQQQLDALAEYPAPNGQASDLRERIQASFKRRELIDKVAQFFADEHVAGVVVPSRGAPDGGGSGGTFFDDNGAALGTQPYNADHRVKVPVVVMAIEHYGRMYRLLKANVPVSVQMDVETKFTGDHEQGYDTIAEIPGTDSNLKDQVVMVGGHLDSWISGTGATDNGAGSVVAMEVMRILTALHVQPRRTIRVALWSGEEEGLDGSRGYVKDHFGSYPISTAPDQMKLPGWLRKPVGPLTIKPEQKLVSAYFNLDNGGGRIRGVYLQENASVAPIFAQWIAPLKTLGVTTLTMRNTASTDHVAFDAVGIPGFQFIQDPLDYKTRTHHSNMDVYEELQPGDIQQAAVVEAIFVYNAAMRDKMLPRKPLPEPKAMIDMSGPKLLPGVFPDAVQPAQ</sequence>
<comment type="subcellular location">
    <subcellularLocation>
        <location evidence="1">Endoplasmic reticulum</location>
    </subcellularLocation>
    <subcellularLocation>
        <location evidence="3">Golgi apparatus</location>
    </subcellularLocation>
    <subcellularLocation>
        <location evidence="2">Lysosome</location>
    </subcellularLocation>
    <subcellularLocation>
        <location evidence="4">Secreted</location>
    </subcellularLocation>
</comment>
<evidence type="ECO:0000256" key="14">
    <source>
        <dbReference type="ARBA" id="ARBA00023034"/>
    </source>
</evidence>
<gene>
    <name evidence="22" type="ORF">CARN3_1204</name>
</gene>
<evidence type="ECO:0000256" key="13">
    <source>
        <dbReference type="ARBA" id="ARBA00022833"/>
    </source>
</evidence>
<keyword evidence="6" id="KW-0964">Secreted</keyword>
<dbReference type="GO" id="GO:0005576">
    <property type="term" value="C:extracellular region"/>
    <property type="evidence" value="ECO:0007669"/>
    <property type="project" value="UniProtKB-SubCell"/>
</dbReference>
<accession>E6PZ45</accession>
<evidence type="ECO:0000256" key="3">
    <source>
        <dbReference type="ARBA" id="ARBA00004555"/>
    </source>
</evidence>
<feature type="domain" description="Peptidase M28" evidence="21">
    <location>
        <begin position="335"/>
        <end position="548"/>
    </location>
</feature>
<dbReference type="GO" id="GO:0046872">
    <property type="term" value="F:metal ion binding"/>
    <property type="evidence" value="ECO:0007669"/>
    <property type="project" value="UniProtKB-KW"/>
</dbReference>
<reference evidence="22" key="1">
    <citation type="submission" date="2009-10" db="EMBL/GenBank/DDBJ databases">
        <title>Diversity of trophic interactions inside an arsenic-rich microbial ecosystem.</title>
        <authorList>
            <person name="Bertin P.N."/>
            <person name="Heinrich-Salmeron A."/>
            <person name="Pelletier E."/>
            <person name="Goulhen-Chollet F."/>
            <person name="Arsene-Ploetze F."/>
            <person name="Gallien S."/>
            <person name="Calteau A."/>
            <person name="Vallenet D."/>
            <person name="Casiot C."/>
            <person name="Chane-Woon-Ming B."/>
            <person name="Giloteaux L."/>
            <person name="Barakat M."/>
            <person name="Bonnefoy V."/>
            <person name="Bruneel O."/>
            <person name="Chandler M."/>
            <person name="Cleiss J."/>
            <person name="Duran R."/>
            <person name="Elbaz-Poulichet F."/>
            <person name="Fonknechten N."/>
            <person name="Lauga B."/>
            <person name="Mornico D."/>
            <person name="Ortet P."/>
            <person name="Schaeffer C."/>
            <person name="Siguier P."/>
            <person name="Alexander Thil Smith A."/>
            <person name="Van Dorsselaer A."/>
            <person name="Weissenbach J."/>
            <person name="Medigue C."/>
            <person name="Le Paslier D."/>
        </authorList>
    </citation>
    <scope>NUCLEOTIDE SEQUENCE</scope>
</reference>
<keyword evidence="12" id="KW-0256">Endoplasmic reticulum</keyword>
<evidence type="ECO:0000256" key="5">
    <source>
        <dbReference type="ARBA" id="ARBA00014116"/>
    </source>
</evidence>